<reference evidence="1 2" key="1">
    <citation type="submission" date="2017-08" db="EMBL/GenBank/DDBJ databases">
        <title>Comparative genomics of non-oral Prevotella species.</title>
        <authorList>
            <person name="Accetto T."/>
            <person name="Nograsek B."/>
            <person name="Avgustin G."/>
        </authorList>
    </citation>
    <scope>NUCLEOTIDE SEQUENCE [LARGE SCALE GENOMIC DNA]</scope>
    <source>
        <strain evidence="1 2">TC1-1</strain>
    </source>
</reference>
<comment type="caution">
    <text evidence="1">The sequence shown here is derived from an EMBL/GenBank/DDBJ whole genome shotgun (WGS) entry which is preliminary data.</text>
</comment>
<protein>
    <recommendedName>
        <fullName evidence="3">ATP-dependent DNA helicase RecG C-terminal domain-containing protein</fullName>
    </recommendedName>
</protein>
<proteinExistence type="predicted"/>
<organism evidence="1 2">
    <name type="scientific">Segatella bryantii</name>
    <name type="common">Prevotella bryantii</name>
    <dbReference type="NCBI Taxonomy" id="77095"/>
    <lineage>
        <taxon>Bacteria</taxon>
        <taxon>Pseudomonadati</taxon>
        <taxon>Bacteroidota</taxon>
        <taxon>Bacteroidia</taxon>
        <taxon>Bacteroidales</taxon>
        <taxon>Prevotellaceae</taxon>
        <taxon>Segatella</taxon>
    </lineage>
</organism>
<dbReference type="Proteomes" id="UP000216189">
    <property type="component" value="Unassembled WGS sequence"/>
</dbReference>
<dbReference type="EMBL" id="NPJF01000067">
    <property type="protein sequence ID" value="OYP53170.1"/>
    <property type="molecule type" value="Genomic_DNA"/>
</dbReference>
<keyword evidence="2" id="KW-1185">Reference proteome</keyword>
<dbReference type="Pfam" id="PF13749">
    <property type="entry name" value="HATPase_c_4"/>
    <property type="match status" value="1"/>
</dbReference>
<evidence type="ECO:0008006" key="3">
    <source>
        <dbReference type="Google" id="ProtNLM"/>
    </source>
</evidence>
<dbReference type="InterPro" id="IPR038475">
    <property type="entry name" value="RecG_C_sf"/>
</dbReference>
<evidence type="ECO:0000313" key="2">
    <source>
        <dbReference type="Proteomes" id="UP000216189"/>
    </source>
</evidence>
<gene>
    <name evidence="1" type="ORF">CIK91_13280</name>
</gene>
<accession>A0ABX4EGI8</accession>
<name>A0ABX4EGI8_SEGBR</name>
<sequence length="121" mass="13808">MKQQYKYSISRSSKCKSWRRITPKVQKLHFAIVSTDISYPYNPLIANVLYSTTYIENWGSGVKRIMEACQKRGVDAPTWTVNGGFVVVTFKRPTKGVPQGVVAICDNKKEVQIHCLHLFNI</sequence>
<dbReference type="Gene3D" id="3.30.565.60">
    <property type="match status" value="1"/>
</dbReference>
<evidence type="ECO:0000313" key="1">
    <source>
        <dbReference type="EMBL" id="OYP53170.1"/>
    </source>
</evidence>